<keyword evidence="12" id="KW-1185">Reference proteome</keyword>
<evidence type="ECO:0000256" key="2">
    <source>
        <dbReference type="ARBA" id="ARBA00008290"/>
    </source>
</evidence>
<dbReference type="NCBIfam" id="NF002759">
    <property type="entry name" value="PRK02813.1"/>
    <property type="match status" value="1"/>
</dbReference>
<dbReference type="Proteomes" id="UP000027986">
    <property type="component" value="Chromosome"/>
</dbReference>
<reference evidence="11 12" key="1">
    <citation type="submission" date="2014-07" db="EMBL/GenBank/DDBJ databases">
        <title>Genome Sequencing of Dermacoccus nishinomiyaensis.</title>
        <authorList>
            <person name="Hong K.W."/>
            <person name="Chan K.G."/>
        </authorList>
    </citation>
    <scope>NUCLEOTIDE SEQUENCE [LARGE SCALE GENOMIC DNA]</scope>
    <source>
        <strain evidence="11 12">M25</strain>
    </source>
</reference>
<dbReference type="GO" id="GO:0004177">
    <property type="term" value="F:aminopeptidase activity"/>
    <property type="evidence" value="ECO:0007669"/>
    <property type="project" value="UniProtKB-KW"/>
</dbReference>
<keyword evidence="4 9" id="KW-0645">Protease</keyword>
<evidence type="ECO:0000256" key="1">
    <source>
        <dbReference type="ARBA" id="ARBA00001947"/>
    </source>
</evidence>
<dbReference type="Gene3D" id="2.30.250.10">
    <property type="entry name" value="Aminopeptidase i, Domain 2"/>
    <property type="match status" value="1"/>
</dbReference>
<gene>
    <name evidence="11" type="ORF">HX89_06855</name>
</gene>
<organism evidence="11 12">
    <name type="scientific">Dermacoccus nishinomiyaensis</name>
    <dbReference type="NCBI Taxonomy" id="1274"/>
    <lineage>
        <taxon>Bacteria</taxon>
        <taxon>Bacillati</taxon>
        <taxon>Actinomycetota</taxon>
        <taxon>Actinomycetes</taxon>
        <taxon>Micrococcales</taxon>
        <taxon>Dermacoccaceae</taxon>
        <taxon>Dermacoccus</taxon>
    </lineage>
</organism>
<evidence type="ECO:0000256" key="9">
    <source>
        <dbReference type="RuleBase" id="RU004386"/>
    </source>
</evidence>
<dbReference type="AlphaFoldDB" id="A0A075JHF0"/>
<dbReference type="GO" id="GO:0008237">
    <property type="term" value="F:metallopeptidase activity"/>
    <property type="evidence" value="ECO:0007669"/>
    <property type="project" value="UniProtKB-KW"/>
</dbReference>
<comment type="cofactor">
    <cofactor evidence="1 10">
        <name>Zn(2+)</name>
        <dbReference type="ChEBI" id="CHEBI:29105"/>
    </cofactor>
</comment>
<accession>A0A075JHF0</accession>
<evidence type="ECO:0000256" key="4">
    <source>
        <dbReference type="ARBA" id="ARBA00022670"/>
    </source>
</evidence>
<dbReference type="OrthoDB" id="5288740at2"/>
<dbReference type="eggNOG" id="COG1362">
    <property type="taxonomic scope" value="Bacteria"/>
</dbReference>
<dbReference type="GeneID" id="41840884"/>
<dbReference type="GO" id="GO:0005737">
    <property type="term" value="C:cytoplasm"/>
    <property type="evidence" value="ECO:0007669"/>
    <property type="project" value="UniProtKB-ARBA"/>
</dbReference>
<dbReference type="EMBL" id="CP008889">
    <property type="protein sequence ID" value="AIF40702.1"/>
    <property type="molecule type" value="Genomic_DNA"/>
</dbReference>
<evidence type="ECO:0000313" key="12">
    <source>
        <dbReference type="Proteomes" id="UP000027986"/>
    </source>
</evidence>
<dbReference type="InterPro" id="IPR023358">
    <property type="entry name" value="Peptidase_M18_dom2"/>
</dbReference>
<dbReference type="InterPro" id="IPR001948">
    <property type="entry name" value="Peptidase_M18"/>
</dbReference>
<evidence type="ECO:0000256" key="3">
    <source>
        <dbReference type="ARBA" id="ARBA00022438"/>
    </source>
</evidence>
<dbReference type="Pfam" id="PF02127">
    <property type="entry name" value="Peptidase_M18"/>
    <property type="match status" value="2"/>
</dbReference>
<keyword evidence="5 9" id="KW-0479">Metal-binding</keyword>
<dbReference type="PANTHER" id="PTHR28570:SF3">
    <property type="entry name" value="ASPARTYL AMINOPEPTIDASE"/>
    <property type="match status" value="1"/>
</dbReference>
<dbReference type="HOGENOM" id="CLU_019532_2_0_11"/>
<protein>
    <recommendedName>
        <fullName evidence="10">M18 family aminopeptidase</fullName>
        <ecNumber evidence="10">3.4.11.-</ecNumber>
    </recommendedName>
</protein>
<keyword evidence="7 9" id="KW-0862">Zinc</keyword>
<evidence type="ECO:0000256" key="8">
    <source>
        <dbReference type="ARBA" id="ARBA00023049"/>
    </source>
</evidence>
<sequence length="459" mass="48879">MSFGSGRFTTDSAAEGLVAYLRTSPSPFHAVASSLSMLVEAGFTPLDERDAWPSEPGRYVTTRGGSLVAWSTERVLTRPFDGSGGGADDGDAGGERGAVAFRVVGAHTDSPNLRIKPRPDHERVGWQLLGVEPYGGLLLNSWLDRDLGLSGRVAVREADGSVGERLFAVDEPLLRVSQLAIHLDRSTNDALTLNKQLHMEPSWALSQAPLFVEWLAEQVRVEPVDVLSWDAMTHDVQPAARTGLHREFVAGARMDNLATSYAATQALIDAVERPAPEGEVPLVPLIALFDHEEIGSMSERGAFSNLLPTIFERIISTLGGGRDDVHRAMARTVIASGDMAHATHPNYADRHEPAHHIAMNGGPVLKINTNLRYATDSVGAAHFAAACREAGVPVQEFVVRSDLPCGSTVGPMTAALTGATTVDFGAPTLSMHSARELVGAADQAMYGAALAAFLAPGRD</sequence>
<dbReference type="Gene3D" id="3.40.630.10">
    <property type="entry name" value="Zn peptidases"/>
    <property type="match status" value="1"/>
</dbReference>
<dbReference type="GO" id="GO:0006508">
    <property type="term" value="P:proteolysis"/>
    <property type="evidence" value="ECO:0007669"/>
    <property type="project" value="UniProtKB-KW"/>
</dbReference>
<evidence type="ECO:0000256" key="7">
    <source>
        <dbReference type="ARBA" id="ARBA00022833"/>
    </source>
</evidence>
<dbReference type="SUPFAM" id="SSF53187">
    <property type="entry name" value="Zn-dependent exopeptidases"/>
    <property type="match status" value="1"/>
</dbReference>
<keyword evidence="8 9" id="KW-0482">Metalloprotease</keyword>
<dbReference type="PRINTS" id="PR00932">
    <property type="entry name" value="AMINO1PTASE"/>
</dbReference>
<evidence type="ECO:0000256" key="5">
    <source>
        <dbReference type="ARBA" id="ARBA00022723"/>
    </source>
</evidence>
<proteinExistence type="inferred from homology"/>
<evidence type="ECO:0000313" key="11">
    <source>
        <dbReference type="EMBL" id="AIF40702.1"/>
    </source>
</evidence>
<evidence type="ECO:0000256" key="10">
    <source>
        <dbReference type="RuleBase" id="RU004387"/>
    </source>
</evidence>
<name>A0A075JHF0_9MICO</name>
<evidence type="ECO:0000256" key="6">
    <source>
        <dbReference type="ARBA" id="ARBA00022801"/>
    </source>
</evidence>
<dbReference type="KEGG" id="dni:HX89_06855"/>
<dbReference type="RefSeq" id="WP_038567963.1">
    <property type="nucleotide sequence ID" value="NZ_CP008889.1"/>
</dbReference>
<dbReference type="SUPFAM" id="SSF101821">
    <property type="entry name" value="Aminopeptidase/glucanase lid domain"/>
    <property type="match status" value="1"/>
</dbReference>
<keyword evidence="3 9" id="KW-0031">Aminopeptidase</keyword>
<comment type="similarity">
    <text evidence="2 9">Belongs to the peptidase M18 family.</text>
</comment>
<keyword evidence="6 9" id="KW-0378">Hydrolase</keyword>
<dbReference type="GO" id="GO:0008270">
    <property type="term" value="F:zinc ion binding"/>
    <property type="evidence" value="ECO:0007669"/>
    <property type="project" value="InterPro"/>
</dbReference>
<dbReference type="PANTHER" id="PTHR28570">
    <property type="entry name" value="ASPARTYL AMINOPEPTIDASE"/>
    <property type="match status" value="1"/>
</dbReference>
<dbReference type="EC" id="3.4.11.-" evidence="10"/>
<dbReference type="CDD" id="cd05658">
    <property type="entry name" value="M18_DAP"/>
    <property type="match status" value="1"/>
</dbReference>